<dbReference type="SMART" id="SM00358">
    <property type="entry name" value="DSRM"/>
    <property type="match status" value="2"/>
</dbReference>
<dbReference type="GO" id="GO:0098964">
    <property type="term" value="P:anterograde dendritic transport of messenger ribonucleoprotein complex"/>
    <property type="evidence" value="ECO:0007669"/>
    <property type="project" value="TreeGrafter"/>
</dbReference>
<feature type="compositionally biased region" description="Polar residues" evidence="2">
    <location>
        <begin position="247"/>
        <end position="257"/>
    </location>
</feature>
<dbReference type="PANTHER" id="PTHR46054">
    <property type="entry name" value="MATERNAL EFFECT PROTEIN STAUFEN"/>
    <property type="match status" value="1"/>
</dbReference>
<dbReference type="GO" id="GO:0003729">
    <property type="term" value="F:mRNA binding"/>
    <property type="evidence" value="ECO:0007669"/>
    <property type="project" value="TreeGrafter"/>
</dbReference>
<proteinExistence type="predicted"/>
<dbReference type="EMBL" id="UZAE01000317">
    <property type="protein sequence ID" value="VDN96801.1"/>
    <property type="molecule type" value="Genomic_DNA"/>
</dbReference>
<keyword evidence="1" id="KW-0694">RNA-binding</keyword>
<dbReference type="OrthoDB" id="6245876at2759"/>
<dbReference type="GO" id="GO:0043025">
    <property type="term" value="C:neuronal cell body"/>
    <property type="evidence" value="ECO:0007669"/>
    <property type="project" value="TreeGrafter"/>
</dbReference>
<dbReference type="GO" id="GO:0008298">
    <property type="term" value="P:intracellular mRNA localization"/>
    <property type="evidence" value="ECO:0007669"/>
    <property type="project" value="TreeGrafter"/>
</dbReference>
<keyword evidence="5" id="KW-1185">Reference proteome</keyword>
<feature type="region of interest" description="Disordered" evidence="2">
    <location>
        <begin position="244"/>
        <end position="278"/>
    </location>
</feature>
<dbReference type="PANTHER" id="PTHR46054:SF3">
    <property type="entry name" value="MATERNAL EFFECT PROTEIN STAUFEN"/>
    <property type="match status" value="1"/>
</dbReference>
<feature type="region of interest" description="Disordered" evidence="2">
    <location>
        <begin position="477"/>
        <end position="496"/>
    </location>
</feature>
<gene>
    <name evidence="4" type="ORF">HNAJ_LOCUS942</name>
</gene>
<dbReference type="GO" id="GO:0003725">
    <property type="term" value="F:double-stranded RNA binding"/>
    <property type="evidence" value="ECO:0007669"/>
    <property type="project" value="TreeGrafter"/>
</dbReference>
<evidence type="ECO:0000259" key="3">
    <source>
        <dbReference type="PROSITE" id="PS50137"/>
    </source>
</evidence>
<evidence type="ECO:0000313" key="6">
    <source>
        <dbReference type="WBParaSite" id="HNAJ_0000094201-mRNA-1"/>
    </source>
</evidence>
<dbReference type="InterPro" id="IPR051740">
    <property type="entry name" value="DRBM-containing_protein"/>
</dbReference>
<dbReference type="WBParaSite" id="HNAJ_0000094201-mRNA-1">
    <property type="protein sequence ID" value="HNAJ_0000094201-mRNA-1"/>
    <property type="gene ID" value="HNAJ_0000094201"/>
</dbReference>
<evidence type="ECO:0000256" key="1">
    <source>
        <dbReference type="PROSITE-ProRule" id="PRU00266"/>
    </source>
</evidence>
<feature type="domain" description="DRBM" evidence="3">
    <location>
        <begin position="6"/>
        <end position="80"/>
    </location>
</feature>
<sequence length="655" mass="72685">MGDHECSINSLRTFCRGSKFTFRQTIVDETGLPHERLFHVQTIVSNISKNLNIGIFDGFGQTIKMAKRNSALSALTTLKPARPSNNDPKKNEDANLLSILKLNEEDLLTSNNSYSDLVELGMLFKVPVRLLKSGPDYCVSFCHCTFASPISYVEASYKALRAIRTQIESLNQISIQSYAWRIDVVSRLLGLSLSFEVSELLNHPLRFSVNCILPPFTKTAASAKTMERAKELASRLMLSQLKKFEKSPSTISSNSQKSTKHPKKYNNRVRGSSDYSGSLNPVERLELIQQTNKQPEPVYNLEELYPPVKVILSCDGNEVVKSRRGPIKFLCTCYIGETAIRGDAYCNKRLAKRSAAEKALETLGVDAYRQLKIQNSSVVSHSQLPSSLKSGIRNVNITFISQDSAVSISCAKEVVLFDAASQSSIRFTPKSNRRSRSAYRPEVSSSMSRNTPCATSVGIDTFAYELNLLSVAPREDGYCKNPNESNQEVKGEEEPLPNPLQDIVSWKLLASLARVLTCWGSRDNLSPDSQAVSLDTQLLQMCNRFGIPCQLVELSGMEEKNKGWTPLQNGKFHKYAESGCTFLLQIGRTHSVSRFLSSSERVGDKFSESNGPQTNRLECGHNGRGGCFLSTGANRAECRQNLVLHALKCLIGPTQ</sequence>
<accession>A0A0R3T208</accession>
<dbReference type="STRING" id="102285.A0A0R3T208"/>
<dbReference type="Pfam" id="PF00035">
    <property type="entry name" value="dsrm"/>
    <property type="match status" value="1"/>
</dbReference>
<dbReference type="GO" id="GO:0032839">
    <property type="term" value="C:dendrite cytoplasm"/>
    <property type="evidence" value="ECO:0007669"/>
    <property type="project" value="GOC"/>
</dbReference>
<dbReference type="Gene3D" id="3.30.160.20">
    <property type="match status" value="2"/>
</dbReference>
<feature type="compositionally biased region" description="Polar residues" evidence="2">
    <location>
        <begin position="269"/>
        <end position="278"/>
    </location>
</feature>
<dbReference type="Proteomes" id="UP000278807">
    <property type="component" value="Unassembled WGS sequence"/>
</dbReference>
<name>A0A0R3T208_RODNA</name>
<dbReference type="AlphaFoldDB" id="A0A0R3T208"/>
<dbReference type="GO" id="GO:0007281">
    <property type="term" value="P:germ cell development"/>
    <property type="evidence" value="ECO:0007669"/>
    <property type="project" value="TreeGrafter"/>
</dbReference>
<reference evidence="4 5" key="2">
    <citation type="submission" date="2018-11" db="EMBL/GenBank/DDBJ databases">
        <authorList>
            <consortium name="Pathogen Informatics"/>
        </authorList>
    </citation>
    <scope>NUCLEOTIDE SEQUENCE [LARGE SCALE GENOMIC DNA]</scope>
</reference>
<feature type="domain" description="DRBM" evidence="3">
    <location>
        <begin position="280"/>
        <end position="365"/>
    </location>
</feature>
<evidence type="ECO:0000313" key="4">
    <source>
        <dbReference type="EMBL" id="VDN96801.1"/>
    </source>
</evidence>
<protein>
    <submittedName>
        <fullName evidence="6">DRBM domain-containing protein</fullName>
    </submittedName>
</protein>
<dbReference type="PROSITE" id="PS50137">
    <property type="entry name" value="DS_RBD"/>
    <property type="match status" value="2"/>
</dbReference>
<organism evidence="6">
    <name type="scientific">Rodentolepis nana</name>
    <name type="common">Dwarf tapeworm</name>
    <name type="synonym">Hymenolepis nana</name>
    <dbReference type="NCBI Taxonomy" id="102285"/>
    <lineage>
        <taxon>Eukaryota</taxon>
        <taxon>Metazoa</taxon>
        <taxon>Spiralia</taxon>
        <taxon>Lophotrochozoa</taxon>
        <taxon>Platyhelminthes</taxon>
        <taxon>Cestoda</taxon>
        <taxon>Eucestoda</taxon>
        <taxon>Cyclophyllidea</taxon>
        <taxon>Hymenolepididae</taxon>
        <taxon>Rodentolepis</taxon>
    </lineage>
</organism>
<feature type="compositionally biased region" description="Basic residues" evidence="2">
    <location>
        <begin position="258"/>
        <end position="267"/>
    </location>
</feature>
<evidence type="ECO:0000256" key="2">
    <source>
        <dbReference type="SAM" id="MobiDB-lite"/>
    </source>
</evidence>
<dbReference type="GO" id="GO:0010494">
    <property type="term" value="C:cytoplasmic stress granule"/>
    <property type="evidence" value="ECO:0007669"/>
    <property type="project" value="TreeGrafter"/>
</dbReference>
<reference evidence="6" key="1">
    <citation type="submission" date="2017-02" db="UniProtKB">
        <authorList>
            <consortium name="WormBaseParasite"/>
        </authorList>
    </citation>
    <scope>IDENTIFICATION</scope>
</reference>
<dbReference type="GO" id="GO:0005886">
    <property type="term" value="C:plasma membrane"/>
    <property type="evidence" value="ECO:0007669"/>
    <property type="project" value="TreeGrafter"/>
</dbReference>
<evidence type="ECO:0000313" key="5">
    <source>
        <dbReference type="Proteomes" id="UP000278807"/>
    </source>
</evidence>
<dbReference type="SUPFAM" id="SSF54768">
    <property type="entry name" value="dsRNA-binding domain-like"/>
    <property type="match status" value="2"/>
</dbReference>
<dbReference type="InterPro" id="IPR014720">
    <property type="entry name" value="dsRBD_dom"/>
</dbReference>
<dbReference type="GO" id="GO:0035418">
    <property type="term" value="P:protein localization to synapse"/>
    <property type="evidence" value="ECO:0007669"/>
    <property type="project" value="TreeGrafter"/>
</dbReference>